<proteinExistence type="predicted"/>
<organism evidence="1 2">
    <name type="scientific">Dioscorea alata</name>
    <name type="common">Purple yam</name>
    <dbReference type="NCBI Taxonomy" id="55571"/>
    <lineage>
        <taxon>Eukaryota</taxon>
        <taxon>Viridiplantae</taxon>
        <taxon>Streptophyta</taxon>
        <taxon>Embryophyta</taxon>
        <taxon>Tracheophyta</taxon>
        <taxon>Spermatophyta</taxon>
        <taxon>Magnoliopsida</taxon>
        <taxon>Liliopsida</taxon>
        <taxon>Dioscoreales</taxon>
        <taxon>Dioscoreaceae</taxon>
        <taxon>Dioscorea</taxon>
    </lineage>
</organism>
<keyword evidence="2" id="KW-1185">Reference proteome</keyword>
<reference evidence="2" key="1">
    <citation type="journal article" date="2022" name="Nat. Commun.">
        <title>Chromosome evolution and the genetic basis of agronomically important traits in greater yam.</title>
        <authorList>
            <person name="Bredeson J.V."/>
            <person name="Lyons J.B."/>
            <person name="Oniyinde I.O."/>
            <person name="Okereke N.R."/>
            <person name="Kolade O."/>
            <person name="Nnabue I."/>
            <person name="Nwadili C.O."/>
            <person name="Hribova E."/>
            <person name="Parker M."/>
            <person name="Nwogha J."/>
            <person name="Shu S."/>
            <person name="Carlson J."/>
            <person name="Kariba R."/>
            <person name="Muthemba S."/>
            <person name="Knop K."/>
            <person name="Barton G.J."/>
            <person name="Sherwood A.V."/>
            <person name="Lopez-Montes A."/>
            <person name="Asiedu R."/>
            <person name="Jamnadass R."/>
            <person name="Muchugi A."/>
            <person name="Goodstein D."/>
            <person name="Egesi C.N."/>
            <person name="Featherston J."/>
            <person name="Asfaw A."/>
            <person name="Simpson G.G."/>
            <person name="Dolezel J."/>
            <person name="Hendre P.S."/>
            <person name="Van Deynze A."/>
            <person name="Kumar P.L."/>
            <person name="Obidiegwu J.E."/>
            <person name="Bhattacharjee R."/>
            <person name="Rokhsar D.S."/>
        </authorList>
    </citation>
    <scope>NUCLEOTIDE SEQUENCE [LARGE SCALE GENOMIC DNA]</scope>
    <source>
        <strain evidence="2">cv. TDa95/00328</strain>
    </source>
</reference>
<comment type="caution">
    <text evidence="1">The sequence shown here is derived from an EMBL/GenBank/DDBJ whole genome shotgun (WGS) entry which is preliminary data.</text>
</comment>
<sequence length="69" mass="8383">MLLSTHFIGFFICNELYLQLLFMVCFFRFFFINFISMCFDDICFNCRLLSLDLGVEDLIDEEYFFVFLV</sequence>
<evidence type="ECO:0000313" key="2">
    <source>
        <dbReference type="Proteomes" id="UP000827976"/>
    </source>
</evidence>
<evidence type="ECO:0000313" key="1">
    <source>
        <dbReference type="EMBL" id="KAH7658552.1"/>
    </source>
</evidence>
<dbReference type="EMBL" id="CM037027">
    <property type="protein sequence ID" value="KAH7658552.1"/>
    <property type="molecule type" value="Genomic_DNA"/>
</dbReference>
<dbReference type="Proteomes" id="UP000827976">
    <property type="component" value="Chromosome 17"/>
</dbReference>
<gene>
    <name evidence="1" type="ORF">IHE45_17G095700</name>
</gene>
<protein>
    <submittedName>
        <fullName evidence="1">Uncharacterized protein</fullName>
    </submittedName>
</protein>
<accession>A0ACB7UE61</accession>
<name>A0ACB7UE61_DIOAL</name>